<evidence type="ECO:0000256" key="6">
    <source>
        <dbReference type="SAM" id="MobiDB-lite"/>
    </source>
</evidence>
<dbReference type="GO" id="GO:0005886">
    <property type="term" value="C:plasma membrane"/>
    <property type="evidence" value="ECO:0007669"/>
    <property type="project" value="UniProtKB-SubCell"/>
</dbReference>
<sequence>MLVYSGFALKYPDTWWAYPIAALGSNARGWIHRAAGVMLLASLAYHLIHVIRSRRARACIANMRPSIEDWRELRERFKYYFGLRKEPVHSPQVGYIEKAEYLAFWWGMGIMALTGFLLWFNDFTLKWLPSWVPAAATAVHFYEAILATLAILIWHFYWTVFDPAVYPMDMSWWSGKAPLSRELERAPAPAKDPNTAAWESGFDK</sequence>
<keyword evidence="3 7" id="KW-0812">Transmembrane</keyword>
<accession>X0UST8</accession>
<feature type="transmembrane region" description="Helical" evidence="7">
    <location>
        <begin position="30"/>
        <end position="48"/>
    </location>
</feature>
<evidence type="ECO:0000256" key="5">
    <source>
        <dbReference type="ARBA" id="ARBA00023136"/>
    </source>
</evidence>
<dbReference type="GO" id="GO:0022904">
    <property type="term" value="P:respiratory electron transport chain"/>
    <property type="evidence" value="ECO:0007669"/>
    <property type="project" value="InterPro"/>
</dbReference>
<dbReference type="GO" id="GO:0009055">
    <property type="term" value="F:electron transfer activity"/>
    <property type="evidence" value="ECO:0007669"/>
    <property type="project" value="InterPro"/>
</dbReference>
<dbReference type="InterPro" id="IPR016174">
    <property type="entry name" value="Di-haem_cyt_TM"/>
</dbReference>
<feature type="region of interest" description="Disordered" evidence="6">
    <location>
        <begin position="184"/>
        <end position="204"/>
    </location>
</feature>
<dbReference type="InterPro" id="IPR011577">
    <property type="entry name" value="Cyt_b561_bac/Ni-Hgenase"/>
</dbReference>
<dbReference type="EMBL" id="BARS01023200">
    <property type="protein sequence ID" value="GAG08785.1"/>
    <property type="molecule type" value="Genomic_DNA"/>
</dbReference>
<feature type="transmembrane region" description="Helical" evidence="7">
    <location>
        <begin position="140"/>
        <end position="161"/>
    </location>
</feature>
<gene>
    <name evidence="9" type="ORF">S01H1_36966</name>
</gene>
<reference evidence="9" key="1">
    <citation type="journal article" date="2014" name="Front. Microbiol.">
        <title>High frequency of phylogenetically diverse reductive dehalogenase-homologous genes in deep subseafloor sedimentary metagenomes.</title>
        <authorList>
            <person name="Kawai M."/>
            <person name="Futagami T."/>
            <person name="Toyoda A."/>
            <person name="Takaki Y."/>
            <person name="Nishi S."/>
            <person name="Hori S."/>
            <person name="Arai W."/>
            <person name="Tsubouchi T."/>
            <person name="Morono Y."/>
            <person name="Uchiyama I."/>
            <person name="Ito T."/>
            <person name="Fujiyama A."/>
            <person name="Inagaki F."/>
            <person name="Takami H."/>
        </authorList>
    </citation>
    <scope>NUCLEOTIDE SEQUENCE</scope>
    <source>
        <strain evidence="9">Expedition CK06-06</strain>
    </source>
</reference>
<proteinExistence type="predicted"/>
<evidence type="ECO:0000256" key="2">
    <source>
        <dbReference type="ARBA" id="ARBA00022475"/>
    </source>
</evidence>
<organism evidence="9">
    <name type="scientific">marine sediment metagenome</name>
    <dbReference type="NCBI Taxonomy" id="412755"/>
    <lineage>
        <taxon>unclassified sequences</taxon>
        <taxon>metagenomes</taxon>
        <taxon>ecological metagenomes</taxon>
    </lineage>
</organism>
<evidence type="ECO:0000256" key="7">
    <source>
        <dbReference type="SAM" id="Phobius"/>
    </source>
</evidence>
<evidence type="ECO:0000313" key="9">
    <source>
        <dbReference type="EMBL" id="GAG08785.1"/>
    </source>
</evidence>
<dbReference type="Gene3D" id="1.20.950.20">
    <property type="entry name" value="Transmembrane di-heme cytochromes, Chain C"/>
    <property type="match status" value="1"/>
</dbReference>
<evidence type="ECO:0000256" key="3">
    <source>
        <dbReference type="ARBA" id="ARBA00022692"/>
    </source>
</evidence>
<name>X0UST8_9ZZZZ</name>
<evidence type="ECO:0000256" key="1">
    <source>
        <dbReference type="ARBA" id="ARBA00004651"/>
    </source>
</evidence>
<keyword evidence="2" id="KW-1003">Cell membrane</keyword>
<keyword evidence="4 7" id="KW-1133">Transmembrane helix</keyword>
<evidence type="ECO:0000256" key="4">
    <source>
        <dbReference type="ARBA" id="ARBA00022989"/>
    </source>
</evidence>
<dbReference type="SUPFAM" id="SSF81342">
    <property type="entry name" value="Transmembrane di-heme cytochromes"/>
    <property type="match status" value="1"/>
</dbReference>
<dbReference type="Pfam" id="PF01292">
    <property type="entry name" value="Ni_hydr_CYTB"/>
    <property type="match status" value="1"/>
</dbReference>
<evidence type="ECO:0000259" key="8">
    <source>
        <dbReference type="Pfam" id="PF01292"/>
    </source>
</evidence>
<feature type="domain" description="Cytochrome b561 bacterial/Ni-hydrogenase" evidence="8">
    <location>
        <begin position="2"/>
        <end position="162"/>
    </location>
</feature>
<feature type="transmembrane region" description="Helical" evidence="7">
    <location>
        <begin position="101"/>
        <end position="120"/>
    </location>
</feature>
<protein>
    <recommendedName>
        <fullName evidence="8">Cytochrome b561 bacterial/Ni-hydrogenase domain-containing protein</fullName>
    </recommendedName>
</protein>
<comment type="subcellular location">
    <subcellularLocation>
        <location evidence="1">Cell membrane</location>
        <topology evidence="1">Multi-pass membrane protein</topology>
    </subcellularLocation>
</comment>
<comment type="caution">
    <text evidence="9">The sequence shown here is derived from an EMBL/GenBank/DDBJ whole genome shotgun (WGS) entry which is preliminary data.</text>
</comment>
<dbReference type="AlphaFoldDB" id="X0UST8"/>
<keyword evidence="5 7" id="KW-0472">Membrane</keyword>